<dbReference type="SFLD" id="SFLDG01082">
    <property type="entry name" value="B12-binding_domain_containing"/>
    <property type="match status" value="1"/>
</dbReference>
<evidence type="ECO:0000259" key="9">
    <source>
        <dbReference type="PROSITE" id="PS51918"/>
    </source>
</evidence>
<feature type="domain" description="B12-binding" evidence="8">
    <location>
        <begin position="31"/>
        <end position="168"/>
    </location>
</feature>
<dbReference type="InterPro" id="IPR051198">
    <property type="entry name" value="BchE-like"/>
</dbReference>
<reference evidence="10 11" key="1">
    <citation type="submission" date="2018-10" db="EMBL/GenBank/DDBJ databases">
        <title>The genome of Streptomyces dangxiongensis Z022.</title>
        <authorList>
            <person name="Zhang B."/>
        </authorList>
    </citation>
    <scope>NUCLEOTIDE SEQUENCE [LARGE SCALE GENOMIC DNA]</scope>
    <source>
        <strain evidence="10 11">Z022</strain>
    </source>
</reference>
<evidence type="ECO:0000259" key="8">
    <source>
        <dbReference type="PROSITE" id="PS51332"/>
    </source>
</evidence>
<proteinExistence type="predicted"/>
<comment type="cofactor">
    <cofactor evidence="1">
        <name>[4Fe-4S] cluster</name>
        <dbReference type="ChEBI" id="CHEBI:49883"/>
    </cofactor>
</comment>
<evidence type="ECO:0000313" key="11">
    <source>
        <dbReference type="Proteomes" id="UP000268329"/>
    </source>
</evidence>
<dbReference type="InterPro" id="IPR007197">
    <property type="entry name" value="rSAM"/>
</dbReference>
<dbReference type="SUPFAM" id="SSF52242">
    <property type="entry name" value="Cobalamin (vitamin B12)-binding domain"/>
    <property type="match status" value="1"/>
</dbReference>
<evidence type="ECO:0000256" key="2">
    <source>
        <dbReference type="ARBA" id="ARBA00022603"/>
    </source>
</evidence>
<dbReference type="InterPro" id="IPR006638">
    <property type="entry name" value="Elp3/MiaA/NifB-like_rSAM"/>
</dbReference>
<dbReference type="PANTHER" id="PTHR43409:SF7">
    <property type="entry name" value="BLL1977 PROTEIN"/>
    <property type="match status" value="1"/>
</dbReference>
<dbReference type="PROSITE" id="PS51918">
    <property type="entry name" value="RADICAL_SAM"/>
    <property type="match status" value="1"/>
</dbReference>
<dbReference type="InterPro" id="IPR058240">
    <property type="entry name" value="rSAM_sf"/>
</dbReference>
<dbReference type="GO" id="GO:0046872">
    <property type="term" value="F:metal ion binding"/>
    <property type="evidence" value="ECO:0007669"/>
    <property type="project" value="UniProtKB-KW"/>
</dbReference>
<dbReference type="SFLD" id="SFLDF00418">
    <property type="entry name" value="pactamycin_C-methyltransferase"/>
    <property type="match status" value="1"/>
</dbReference>
<keyword evidence="5" id="KW-0479">Metal-binding</keyword>
<feature type="domain" description="Radical SAM core" evidence="9">
    <location>
        <begin position="210"/>
        <end position="451"/>
    </location>
</feature>
<dbReference type="CDD" id="cd02068">
    <property type="entry name" value="radical_SAM_B12_BD"/>
    <property type="match status" value="1"/>
</dbReference>
<dbReference type="GO" id="GO:0031419">
    <property type="term" value="F:cobalamin binding"/>
    <property type="evidence" value="ECO:0007669"/>
    <property type="project" value="InterPro"/>
</dbReference>
<dbReference type="SMART" id="SM00729">
    <property type="entry name" value="Elp3"/>
    <property type="match status" value="1"/>
</dbReference>
<dbReference type="GO" id="GO:0003824">
    <property type="term" value="F:catalytic activity"/>
    <property type="evidence" value="ECO:0007669"/>
    <property type="project" value="InterPro"/>
</dbReference>
<name>A0A3G2JDD0_9ACTN</name>
<dbReference type="SFLD" id="SFLDF00438">
    <property type="entry name" value="pactamycin_methyltransferase"/>
    <property type="match status" value="1"/>
</dbReference>
<dbReference type="AlphaFoldDB" id="A0A3G2JDD0"/>
<dbReference type="InterPro" id="IPR036724">
    <property type="entry name" value="Cobalamin-bd_sf"/>
</dbReference>
<keyword evidence="3" id="KW-0808">Transferase</keyword>
<gene>
    <name evidence="10" type="ORF">D9753_17050</name>
</gene>
<evidence type="ECO:0000256" key="7">
    <source>
        <dbReference type="ARBA" id="ARBA00023014"/>
    </source>
</evidence>
<evidence type="ECO:0000313" key="10">
    <source>
        <dbReference type="EMBL" id="AYN40330.1"/>
    </source>
</evidence>
<dbReference type="InterPro" id="IPR006158">
    <property type="entry name" value="Cobalamin-bd"/>
</dbReference>
<dbReference type="KEGG" id="sdd:D9753_17050"/>
<dbReference type="InterPro" id="IPR023404">
    <property type="entry name" value="rSAM_horseshoe"/>
</dbReference>
<keyword evidence="7" id="KW-0411">Iron-sulfur</keyword>
<dbReference type="PANTHER" id="PTHR43409">
    <property type="entry name" value="ANAEROBIC MAGNESIUM-PROTOPORPHYRIN IX MONOMETHYL ESTER CYCLASE-RELATED"/>
    <property type="match status" value="1"/>
</dbReference>
<accession>A0A3G2JDD0</accession>
<dbReference type="CDD" id="cd01335">
    <property type="entry name" value="Radical_SAM"/>
    <property type="match status" value="1"/>
</dbReference>
<dbReference type="OrthoDB" id="5298546at2"/>
<dbReference type="PROSITE" id="PS51332">
    <property type="entry name" value="B12_BINDING"/>
    <property type="match status" value="1"/>
</dbReference>
<dbReference type="SFLD" id="SFLDG01123">
    <property type="entry name" value="methyltransferase_(Class_B)"/>
    <property type="match status" value="1"/>
</dbReference>
<dbReference type="Pfam" id="PF02310">
    <property type="entry name" value="B12-binding"/>
    <property type="match status" value="1"/>
</dbReference>
<keyword evidence="2" id="KW-0489">Methyltransferase</keyword>
<evidence type="ECO:0000256" key="5">
    <source>
        <dbReference type="ARBA" id="ARBA00022723"/>
    </source>
</evidence>
<evidence type="ECO:0000256" key="4">
    <source>
        <dbReference type="ARBA" id="ARBA00022691"/>
    </source>
</evidence>
<dbReference type="SUPFAM" id="SSF102114">
    <property type="entry name" value="Radical SAM enzymes"/>
    <property type="match status" value="1"/>
</dbReference>
<dbReference type="Proteomes" id="UP000268329">
    <property type="component" value="Chromosome"/>
</dbReference>
<dbReference type="Gene3D" id="3.40.50.280">
    <property type="entry name" value="Cobalamin-binding domain"/>
    <property type="match status" value="1"/>
</dbReference>
<keyword evidence="6" id="KW-0408">Iron</keyword>
<dbReference type="RefSeq" id="WP_121787784.1">
    <property type="nucleotide sequence ID" value="NZ_CP033073.1"/>
</dbReference>
<dbReference type="SFLD" id="SFLDS00029">
    <property type="entry name" value="Radical_SAM"/>
    <property type="match status" value="1"/>
</dbReference>
<dbReference type="Pfam" id="PF04055">
    <property type="entry name" value="Radical_SAM"/>
    <property type="match status" value="1"/>
</dbReference>
<protein>
    <submittedName>
        <fullName evidence="10">Radical SAM protein</fullName>
    </submittedName>
</protein>
<sequence length="584" mass="64629">MTDVVLLTPREINTGSASLNNQNVAITDEEYVRLDPALRAFYEKVRENLGLACITGYLRHAGHTVTSLNLHGRAPSDEAVIELIRREKPRFVGISIMYDLHIIDAIRLIRCARAADPGVFIAIGGAFCTYNAKLIAERVPEADCVAFGEGELTVVGLVDRLTAGTDWRETPGIYYRDGDRVRTSGMPVLPDLAHLVWPARDVLETHRAAGIATPVASTFTSRGCHAKCTFCYAPRQPGVVDGFWRLRPPGDVVDEIEYLQREFGTRFIWFNDDNFGGAFSDGFAHAVEFAEEVLRRGLKFQFHCEFRVDSGLIDHEALGLLRRAGLASALLGIESGSPGMLRRFKKGTTVAYNLDAARMFKREGLGLDPGWIMIEPKTSLDELWENLGFIVAARIHETDNPFFLVNRAIALRGTEMYDRIEEPLAPADIAGKEGDAFDILRTARRDYRVPDPRVEALWGAWSAIGEEISDWKENVLPFLAQDLAVAARRLRGTPAATAEDGPRALLSRLRAWRNGLPELFLTFVNFGLVLAETDPPDLAERLDAELRAVVAEYDGEHLGVPFAEFKGRVDAVRAPETVGAGAAR</sequence>
<evidence type="ECO:0000256" key="6">
    <source>
        <dbReference type="ARBA" id="ARBA00023004"/>
    </source>
</evidence>
<keyword evidence="11" id="KW-1185">Reference proteome</keyword>
<dbReference type="Gene3D" id="3.80.30.20">
    <property type="entry name" value="tm_1862 like domain"/>
    <property type="match status" value="1"/>
</dbReference>
<organism evidence="10 11">
    <name type="scientific">Streptomyces dangxiongensis</name>
    <dbReference type="NCBI Taxonomy" id="1442032"/>
    <lineage>
        <taxon>Bacteria</taxon>
        <taxon>Bacillati</taxon>
        <taxon>Actinomycetota</taxon>
        <taxon>Actinomycetes</taxon>
        <taxon>Kitasatosporales</taxon>
        <taxon>Streptomycetaceae</taxon>
        <taxon>Streptomyces</taxon>
    </lineage>
</organism>
<dbReference type="EMBL" id="CP033073">
    <property type="protein sequence ID" value="AYN40330.1"/>
    <property type="molecule type" value="Genomic_DNA"/>
</dbReference>
<dbReference type="GO" id="GO:0005829">
    <property type="term" value="C:cytosol"/>
    <property type="evidence" value="ECO:0007669"/>
    <property type="project" value="TreeGrafter"/>
</dbReference>
<dbReference type="GO" id="GO:0051536">
    <property type="term" value="F:iron-sulfur cluster binding"/>
    <property type="evidence" value="ECO:0007669"/>
    <property type="project" value="UniProtKB-KW"/>
</dbReference>
<dbReference type="InterPro" id="IPR034466">
    <property type="entry name" value="Methyltransferase_Class_B"/>
</dbReference>
<keyword evidence="4" id="KW-0949">S-adenosyl-L-methionine</keyword>
<evidence type="ECO:0000256" key="1">
    <source>
        <dbReference type="ARBA" id="ARBA00001966"/>
    </source>
</evidence>
<evidence type="ECO:0000256" key="3">
    <source>
        <dbReference type="ARBA" id="ARBA00022679"/>
    </source>
</evidence>